<evidence type="ECO:0000256" key="3">
    <source>
        <dbReference type="ARBA" id="ARBA00022723"/>
    </source>
</evidence>
<keyword evidence="8" id="KW-1185">Reference proteome</keyword>
<keyword evidence="6" id="KW-0808">Transferase</keyword>
<dbReference type="InterPro" id="IPR008949">
    <property type="entry name" value="Isoprenoid_synthase_dom_sf"/>
</dbReference>
<dbReference type="Proteomes" id="UP001209878">
    <property type="component" value="Unassembled WGS sequence"/>
</dbReference>
<comment type="caution">
    <text evidence="7">The sequence shown here is derived from an EMBL/GenBank/DDBJ whole genome shotgun (WGS) entry which is preliminary data.</text>
</comment>
<protein>
    <recommendedName>
        <fullName evidence="9">Geranylgeranyl pyrophosphate synthase</fullName>
    </recommendedName>
</protein>
<evidence type="ECO:0000256" key="6">
    <source>
        <dbReference type="RuleBase" id="RU004466"/>
    </source>
</evidence>
<organism evidence="7 8">
    <name type="scientific">Ridgeia piscesae</name>
    <name type="common">Tubeworm</name>
    <dbReference type="NCBI Taxonomy" id="27915"/>
    <lineage>
        <taxon>Eukaryota</taxon>
        <taxon>Metazoa</taxon>
        <taxon>Spiralia</taxon>
        <taxon>Lophotrochozoa</taxon>
        <taxon>Annelida</taxon>
        <taxon>Polychaeta</taxon>
        <taxon>Sedentaria</taxon>
        <taxon>Canalipalpata</taxon>
        <taxon>Sabellida</taxon>
        <taxon>Siboglinidae</taxon>
        <taxon>Ridgeia</taxon>
    </lineage>
</organism>
<keyword evidence="5" id="KW-0414">Isoprene biosynthesis</keyword>
<gene>
    <name evidence="7" type="ORF">NP493_458g04079</name>
</gene>
<evidence type="ECO:0000256" key="1">
    <source>
        <dbReference type="ARBA" id="ARBA00001946"/>
    </source>
</evidence>
<dbReference type="PANTHER" id="PTHR12001:SF44">
    <property type="entry name" value="GERANYLGERANYL PYROPHOSPHATE SYNTHASE"/>
    <property type="match status" value="1"/>
</dbReference>
<reference evidence="7" key="1">
    <citation type="journal article" date="2023" name="Mol. Biol. Evol.">
        <title>Third-Generation Sequencing Reveals the Adaptive Role of the Epigenome in Three Deep-Sea Polychaetes.</title>
        <authorList>
            <person name="Perez M."/>
            <person name="Aroh O."/>
            <person name="Sun Y."/>
            <person name="Lan Y."/>
            <person name="Juniper S.K."/>
            <person name="Young C.R."/>
            <person name="Angers B."/>
            <person name="Qian P.Y."/>
        </authorList>
    </citation>
    <scope>NUCLEOTIDE SEQUENCE</scope>
    <source>
        <strain evidence="7">R07B-5</strain>
    </source>
</reference>
<dbReference type="PROSITE" id="PS00444">
    <property type="entry name" value="POLYPRENYL_SYNTHASE_2"/>
    <property type="match status" value="1"/>
</dbReference>
<evidence type="ECO:0008006" key="9">
    <source>
        <dbReference type="Google" id="ProtNLM"/>
    </source>
</evidence>
<dbReference type="CDD" id="cd00685">
    <property type="entry name" value="Trans_IPPS_HT"/>
    <property type="match status" value="1"/>
</dbReference>
<evidence type="ECO:0000313" key="8">
    <source>
        <dbReference type="Proteomes" id="UP001209878"/>
    </source>
</evidence>
<accession>A0AAD9KYQ3</accession>
<keyword evidence="3" id="KW-0479">Metal-binding</keyword>
<dbReference type="SUPFAM" id="SSF48576">
    <property type="entry name" value="Terpenoid synthases"/>
    <property type="match status" value="1"/>
</dbReference>
<evidence type="ECO:0000256" key="2">
    <source>
        <dbReference type="ARBA" id="ARBA00006706"/>
    </source>
</evidence>
<dbReference type="PROSITE" id="PS00723">
    <property type="entry name" value="POLYPRENYL_SYNTHASE_1"/>
    <property type="match status" value="1"/>
</dbReference>
<evidence type="ECO:0000256" key="5">
    <source>
        <dbReference type="ARBA" id="ARBA00023229"/>
    </source>
</evidence>
<dbReference type="Gene3D" id="1.10.600.10">
    <property type="entry name" value="Farnesyl Diphosphate Synthase"/>
    <property type="match status" value="1"/>
</dbReference>
<dbReference type="GO" id="GO:0046872">
    <property type="term" value="F:metal ion binding"/>
    <property type="evidence" value="ECO:0007669"/>
    <property type="project" value="UniProtKB-KW"/>
</dbReference>
<dbReference type="InterPro" id="IPR000092">
    <property type="entry name" value="Polyprenyl_synt"/>
</dbReference>
<sequence length="312" mass="35478">MATASGVDCPHGDTKEADYDQILLQPYRYIVQVPGKEVRTKLAEAFDHWLHVPKCKLHIIGEVTRMLHNASLLIDDIEDNSILRRGVPVAHHIYGVASTINAANYTYFLGLEKALTLEHPDITTVYTEQLLELHRGQGMDIYWRDSYTCPTEDEYKDMVIKKTGGLFGLAVRLMQLFSENQSDLKPLLDNMGLYFQIRDDYANLRAEDYAVNKSFAEDLTEGKFSFPTIHGIKTSPPDNTEIMNILRQRPKDENVKKYCVSVLEKLGSFDYTIKTLKALEDRLLVQIEELGGNPHLVALIGELKKIYTPSVK</sequence>
<dbReference type="PANTHER" id="PTHR12001">
    <property type="entry name" value="GERANYLGERANYL PYROPHOSPHATE SYNTHASE"/>
    <property type="match status" value="1"/>
</dbReference>
<dbReference type="SFLD" id="SFLDS00005">
    <property type="entry name" value="Isoprenoid_Synthase_Type_I"/>
    <property type="match status" value="1"/>
</dbReference>
<dbReference type="SFLD" id="SFLDG01017">
    <property type="entry name" value="Polyprenyl_Transferase_Like"/>
    <property type="match status" value="1"/>
</dbReference>
<dbReference type="InterPro" id="IPR033749">
    <property type="entry name" value="Polyprenyl_synt_CS"/>
</dbReference>
<keyword evidence="4" id="KW-0460">Magnesium</keyword>
<dbReference type="Pfam" id="PF00348">
    <property type="entry name" value="polyprenyl_synt"/>
    <property type="match status" value="1"/>
</dbReference>
<evidence type="ECO:0000313" key="7">
    <source>
        <dbReference type="EMBL" id="KAK2180139.1"/>
    </source>
</evidence>
<dbReference type="GO" id="GO:0008299">
    <property type="term" value="P:isoprenoid biosynthetic process"/>
    <property type="evidence" value="ECO:0007669"/>
    <property type="project" value="UniProtKB-KW"/>
</dbReference>
<dbReference type="AlphaFoldDB" id="A0AAD9KYQ3"/>
<comment type="cofactor">
    <cofactor evidence="1">
        <name>Mg(2+)</name>
        <dbReference type="ChEBI" id="CHEBI:18420"/>
    </cofactor>
</comment>
<comment type="similarity">
    <text evidence="2 6">Belongs to the FPP/GGPP synthase family.</text>
</comment>
<evidence type="ECO:0000256" key="4">
    <source>
        <dbReference type="ARBA" id="ARBA00022842"/>
    </source>
</evidence>
<name>A0AAD9KYQ3_RIDPI</name>
<dbReference type="EMBL" id="JAODUO010000457">
    <property type="protein sequence ID" value="KAK2180139.1"/>
    <property type="molecule type" value="Genomic_DNA"/>
</dbReference>
<dbReference type="FunFam" id="1.10.600.10:FF:000009">
    <property type="entry name" value="Geranylgeranyl pyrophosphate synthase"/>
    <property type="match status" value="1"/>
</dbReference>
<proteinExistence type="inferred from homology"/>
<dbReference type="GO" id="GO:0120531">
    <property type="term" value="F:prenyl diphosphate synthase activity"/>
    <property type="evidence" value="ECO:0007669"/>
    <property type="project" value="UniProtKB-ARBA"/>
</dbReference>